<reference evidence="1 2" key="1">
    <citation type="journal article" date="2019" name="Sci. Rep.">
        <title>Orb-weaving spider Araneus ventricosus genome elucidates the spidroin gene catalogue.</title>
        <authorList>
            <person name="Kono N."/>
            <person name="Nakamura H."/>
            <person name="Ohtoshi R."/>
            <person name="Moran D.A.P."/>
            <person name="Shinohara A."/>
            <person name="Yoshida Y."/>
            <person name="Fujiwara M."/>
            <person name="Mori M."/>
            <person name="Tomita M."/>
            <person name="Arakawa K."/>
        </authorList>
    </citation>
    <scope>NUCLEOTIDE SEQUENCE [LARGE SCALE GENOMIC DNA]</scope>
</reference>
<accession>A0A4Y2LDN2</accession>
<organism evidence="1 2">
    <name type="scientific">Araneus ventricosus</name>
    <name type="common">Orbweaver spider</name>
    <name type="synonym">Epeira ventricosa</name>
    <dbReference type="NCBI Taxonomy" id="182803"/>
    <lineage>
        <taxon>Eukaryota</taxon>
        <taxon>Metazoa</taxon>
        <taxon>Ecdysozoa</taxon>
        <taxon>Arthropoda</taxon>
        <taxon>Chelicerata</taxon>
        <taxon>Arachnida</taxon>
        <taxon>Araneae</taxon>
        <taxon>Araneomorphae</taxon>
        <taxon>Entelegynae</taxon>
        <taxon>Araneoidea</taxon>
        <taxon>Araneidae</taxon>
        <taxon>Araneus</taxon>
    </lineage>
</organism>
<evidence type="ECO:0000313" key="1">
    <source>
        <dbReference type="EMBL" id="GBN11457.1"/>
    </source>
</evidence>
<gene>
    <name evidence="1" type="ORF">AVEN_76462_1</name>
</gene>
<name>A0A4Y2LDN2_ARAVE</name>
<protein>
    <submittedName>
        <fullName evidence="1">Uncharacterized protein</fullName>
    </submittedName>
</protein>
<dbReference type="EMBL" id="BGPR01005577">
    <property type="protein sequence ID" value="GBN11457.1"/>
    <property type="molecule type" value="Genomic_DNA"/>
</dbReference>
<comment type="caution">
    <text evidence="1">The sequence shown here is derived from an EMBL/GenBank/DDBJ whole genome shotgun (WGS) entry which is preliminary data.</text>
</comment>
<proteinExistence type="predicted"/>
<sequence>MFDEIRSLEVFICPSGVALESARWRGIVYRKEALSTEKGHCLPDREHCLTDGGRVSPTGRARFAVQGEGVLMALSNLRQIFIYLLVEQPVA</sequence>
<evidence type="ECO:0000313" key="2">
    <source>
        <dbReference type="Proteomes" id="UP000499080"/>
    </source>
</evidence>
<dbReference type="AlphaFoldDB" id="A0A4Y2LDN2"/>
<dbReference type="Proteomes" id="UP000499080">
    <property type="component" value="Unassembled WGS sequence"/>
</dbReference>
<keyword evidence="2" id="KW-1185">Reference proteome</keyword>